<dbReference type="Proteomes" id="UP000008837">
    <property type="component" value="Unassembled WGS sequence"/>
</dbReference>
<evidence type="ECO:0000313" key="6">
    <source>
        <dbReference type="Proteomes" id="UP000008837"/>
    </source>
</evidence>
<organism evidence="5 6">
    <name type="scientific">Malassezia globosa (strain ATCC MYA-4612 / CBS 7966)</name>
    <name type="common">Dandruff-associated fungus</name>
    <dbReference type="NCBI Taxonomy" id="425265"/>
    <lineage>
        <taxon>Eukaryota</taxon>
        <taxon>Fungi</taxon>
        <taxon>Dikarya</taxon>
        <taxon>Basidiomycota</taxon>
        <taxon>Ustilaginomycotina</taxon>
        <taxon>Malasseziomycetes</taxon>
        <taxon>Malasseziales</taxon>
        <taxon>Malasseziaceae</taxon>
        <taxon>Malassezia</taxon>
    </lineage>
</organism>
<evidence type="ECO:0000256" key="2">
    <source>
        <dbReference type="ARBA" id="ARBA00023242"/>
    </source>
</evidence>
<keyword evidence="3" id="KW-0653">Protein transport</keyword>
<proteinExistence type="inferred from homology"/>
<name>A8Q8X9_MALGO</name>
<dbReference type="GO" id="GO:0070628">
    <property type="term" value="F:proteasome binding"/>
    <property type="evidence" value="ECO:0007669"/>
    <property type="project" value="TreeGrafter"/>
</dbReference>
<comment type="caution">
    <text evidence="5">The sequence shown here is derived from an EMBL/GenBank/DDBJ whole genome shotgun (WGS) entry which is preliminary data.</text>
</comment>
<evidence type="ECO:0000256" key="4">
    <source>
        <dbReference type="SAM" id="MobiDB-lite"/>
    </source>
</evidence>
<sequence length="461" mass="49558">MSSTPLLPPQRPHHPTSWRMSDNPSTAATVSAPLSSSSPSFSTVQAPPPPPTIPFNSASSTFQVSPALSFGFGCGISSMNSSPSDHSGSHASALRHVGAPMAAPPEQSSSSHAAGESPVRLVSSFGEHRHGANKRRRSFSSDDDTLDKAGADTQDELTKRRRGSVYERGLLNDVDAGPSTAKDALKSRDLGRLLASFDKQALLSLLLDLAKQDGMADRIYTLLPTPSVDHAVSALQAYEARIRTALPTSTSVTVRDQYVWSRVRTVLSELVSELACLVPLFSILPRRDDAEPPHPSTTFAFLQGATSCMLRIARMLPPDPVSFKHVRASSLLKTYQQSLSSAPDVRDLLAHTIFPMLLREWQAWLDAIDVAVNEHARMFGQEAILAWERGMASLGSSTSPSHGSTEQAMRAVMDDAAAHMHSSIGWLAASAHRTSWLYTPSSSSLPAYGASNMSAMDMGDE</sequence>
<dbReference type="PANTHER" id="PTHR28032">
    <property type="entry name" value="FI02826P"/>
    <property type="match status" value="1"/>
</dbReference>
<dbReference type="GO" id="GO:0071630">
    <property type="term" value="P:nuclear protein quality control by the ubiquitin-proteasome system"/>
    <property type="evidence" value="ECO:0007669"/>
    <property type="project" value="UniProtKB-UniRule"/>
</dbReference>
<evidence type="ECO:0000313" key="5">
    <source>
        <dbReference type="EMBL" id="EDP42116.1"/>
    </source>
</evidence>
<dbReference type="OrthoDB" id="10061064at2759"/>
<gene>
    <name evidence="5" type="ORF">MGL_3365</name>
</gene>
<keyword evidence="3" id="KW-0963">Cytoplasm</keyword>
<dbReference type="InterPro" id="IPR013868">
    <property type="entry name" value="Cut8/Sts1_fam"/>
</dbReference>
<comment type="similarity">
    <text evidence="1 3">Belongs to the cut8/STS1 family.</text>
</comment>
<feature type="compositionally biased region" description="Low complexity" evidence="4">
    <location>
        <begin position="24"/>
        <end position="43"/>
    </location>
</feature>
<dbReference type="GO" id="GO:0031144">
    <property type="term" value="P:proteasome localization"/>
    <property type="evidence" value="ECO:0007669"/>
    <property type="project" value="UniProtKB-UniRule"/>
</dbReference>
<keyword evidence="6" id="KW-1185">Reference proteome</keyword>
<dbReference type="OMA" id="KDAYPYS"/>
<accession>A8Q8X9</accession>
<feature type="region of interest" description="Disordered" evidence="4">
    <location>
        <begin position="1"/>
        <end position="58"/>
    </location>
</feature>
<dbReference type="InterPro" id="IPR038422">
    <property type="entry name" value="Cut8/Sts1_sf"/>
</dbReference>
<comment type="subunit">
    <text evidence="3">Binds the proteasome.</text>
</comment>
<feature type="region of interest" description="Disordered" evidence="4">
    <location>
        <begin position="125"/>
        <end position="161"/>
    </location>
</feature>
<dbReference type="EMBL" id="AAYY01000013">
    <property type="protein sequence ID" value="EDP42116.1"/>
    <property type="molecule type" value="Genomic_DNA"/>
</dbReference>
<keyword evidence="3" id="KW-0813">Transport</keyword>
<dbReference type="PANTHER" id="PTHR28032:SF1">
    <property type="entry name" value="FI02826P"/>
    <property type="match status" value="1"/>
</dbReference>
<protein>
    <recommendedName>
        <fullName evidence="3">Tethering factor for nuclear proteasome STS1</fullName>
    </recommendedName>
</protein>
<dbReference type="GO" id="GO:0015031">
    <property type="term" value="P:protein transport"/>
    <property type="evidence" value="ECO:0007669"/>
    <property type="project" value="UniProtKB-UniRule"/>
</dbReference>
<dbReference type="GeneID" id="5853637"/>
<keyword evidence="2 3" id="KW-0539">Nucleus</keyword>
<comment type="subcellular location">
    <subcellularLocation>
        <location evidence="3">Cytoplasm</location>
    </subcellularLocation>
    <subcellularLocation>
        <location evidence="3">Nucleus</location>
    </subcellularLocation>
</comment>
<dbReference type="RefSeq" id="XP_001729330.1">
    <property type="nucleotide sequence ID" value="XM_001729278.1"/>
</dbReference>
<dbReference type="Pfam" id="PF08559">
    <property type="entry name" value="Cut8"/>
    <property type="match status" value="1"/>
</dbReference>
<dbReference type="STRING" id="425265.A8Q8X9"/>
<feature type="compositionally biased region" description="Pro residues" evidence="4">
    <location>
        <begin position="1"/>
        <end position="10"/>
    </location>
</feature>
<evidence type="ECO:0000256" key="1">
    <source>
        <dbReference type="ARBA" id="ARBA00006199"/>
    </source>
</evidence>
<comment type="function">
    <text evidence="3">Involved in ubiquitin-mediated protein degradation. Regulatory factor in the ubiquitin/proteasome pathway that controls the turnover of proteasome substrates. Targets proteasomes to the nucleus and facilitates the degradation of nuclear proteins.</text>
</comment>
<dbReference type="Gene3D" id="1.20.58.1590">
    <property type="entry name" value="Tethering factor for nuclear proteasome Cut8/Sts1"/>
    <property type="match status" value="1"/>
</dbReference>
<evidence type="ECO:0000256" key="3">
    <source>
        <dbReference type="RuleBase" id="RU368013"/>
    </source>
</evidence>
<reference evidence="5 6" key="1">
    <citation type="journal article" date="2007" name="Proc. Natl. Acad. Sci. U.S.A.">
        <title>Dandruff-associated Malassezia genomes reveal convergent and divergent virulence traits shared with plant and human fungal pathogens.</title>
        <authorList>
            <person name="Xu J."/>
            <person name="Saunders C.W."/>
            <person name="Hu P."/>
            <person name="Grant R.A."/>
            <person name="Boekhout T."/>
            <person name="Kuramae E.E."/>
            <person name="Kronstad J.W."/>
            <person name="Deangelis Y.M."/>
            <person name="Reeder N.L."/>
            <person name="Johnstone K.R."/>
            <person name="Leland M."/>
            <person name="Fieno A.M."/>
            <person name="Begley W.M."/>
            <person name="Sun Y."/>
            <person name="Lacey M.P."/>
            <person name="Chaudhary T."/>
            <person name="Keough T."/>
            <person name="Chu L."/>
            <person name="Sears R."/>
            <person name="Yuan B."/>
            <person name="Dawson T.L.Jr."/>
        </authorList>
    </citation>
    <scope>NUCLEOTIDE SEQUENCE [LARGE SCALE GENOMIC DNA]</scope>
    <source>
        <strain evidence="6">ATCC MYA-4612 / CBS 7966</strain>
    </source>
</reference>
<dbReference type="KEGG" id="mgl:MGL_3365"/>
<dbReference type="VEuPathDB" id="FungiDB:MGL_3365"/>
<dbReference type="InParanoid" id="A8Q8X9"/>
<dbReference type="GO" id="GO:0005737">
    <property type="term" value="C:cytoplasm"/>
    <property type="evidence" value="ECO:0007669"/>
    <property type="project" value="UniProtKB-SubCell"/>
</dbReference>
<dbReference type="GO" id="GO:0031965">
    <property type="term" value="C:nuclear membrane"/>
    <property type="evidence" value="ECO:0007669"/>
    <property type="project" value="TreeGrafter"/>
</dbReference>
<dbReference type="AlphaFoldDB" id="A8Q8X9"/>